<name>A0A5N4C539_CAMDR</name>
<keyword evidence="7" id="KW-0325">Glycoprotein</keyword>
<comment type="subcellular location">
    <subcellularLocation>
        <location evidence="1">Cell membrane</location>
        <topology evidence="1">Multi-pass membrane protein</topology>
    </subcellularLocation>
</comment>
<dbReference type="EMBL" id="JWIN03000035">
    <property type="protein sequence ID" value="KAB1254008.1"/>
    <property type="molecule type" value="Genomic_DNA"/>
</dbReference>
<reference evidence="10 11" key="1">
    <citation type="journal article" date="2019" name="Mol. Ecol. Resour.">
        <title>Improving Illumina assemblies with Hi-C and long reads: an example with the North African dromedary.</title>
        <authorList>
            <person name="Elbers J.P."/>
            <person name="Rogers M.F."/>
            <person name="Perelman P.L."/>
            <person name="Proskuryakova A.A."/>
            <person name="Serdyukova N.A."/>
            <person name="Johnson W.E."/>
            <person name="Horin P."/>
            <person name="Corander J."/>
            <person name="Murphy D."/>
            <person name="Burger P.A."/>
        </authorList>
    </citation>
    <scope>NUCLEOTIDE SEQUENCE [LARGE SCALE GENOMIC DNA]</scope>
    <source>
        <strain evidence="10">Drom800</strain>
        <tissue evidence="10">Blood</tissue>
    </source>
</reference>
<proteinExistence type="inferred from homology"/>
<dbReference type="GO" id="GO:0004930">
    <property type="term" value="F:G protein-coupled receptor activity"/>
    <property type="evidence" value="ECO:0007669"/>
    <property type="project" value="UniProtKB-KW"/>
</dbReference>
<keyword evidence="5" id="KW-0297">G-protein coupled receptor</keyword>
<keyword evidence="11" id="KW-1185">Reference proteome</keyword>
<accession>A0A5N4C539</accession>
<evidence type="ECO:0000313" key="10">
    <source>
        <dbReference type="EMBL" id="KAB1254008.1"/>
    </source>
</evidence>
<dbReference type="PANTHER" id="PTHR32546:SF11">
    <property type="entry name" value="G-PROTEIN COUPLED RECEPTOR 158-RELATED"/>
    <property type="match status" value="1"/>
</dbReference>
<dbReference type="InterPro" id="IPR043458">
    <property type="entry name" value="GPR158/179"/>
</dbReference>
<protein>
    <submittedName>
        <fullName evidence="10">Putative G-protein coupled receptor 158</fullName>
    </submittedName>
</protein>
<feature type="domain" description="GPR158/179 extracellular" evidence="9">
    <location>
        <begin position="127"/>
        <end position="164"/>
    </location>
</feature>
<evidence type="ECO:0000256" key="4">
    <source>
        <dbReference type="ARBA" id="ARBA00022729"/>
    </source>
</evidence>
<dbReference type="Proteomes" id="UP000299084">
    <property type="component" value="Unassembled WGS sequence"/>
</dbReference>
<keyword evidence="3" id="KW-0472">Membrane</keyword>
<keyword evidence="3" id="KW-1003">Cell membrane</keyword>
<evidence type="ECO:0000256" key="8">
    <source>
        <dbReference type="ARBA" id="ARBA00023224"/>
    </source>
</evidence>
<sequence>MMLHSNKSREQNLQDDLEWYRALVRSLLEGEPSISQEAITFSMESLSAPALRVFLQATREESRILLQDLSSSAHHLANAMLATECFHGLWRKWRTHLHRRGSNQGPRGLGHSWRRRDGLSGDKSHVNWSPPYLECENGSYKPGWLVTLSAAFYGLQPNLVPEFR</sequence>
<comment type="caution">
    <text evidence="10">The sequence shown here is derived from an EMBL/GenBank/DDBJ whole genome shotgun (WGS) entry which is preliminary data.</text>
</comment>
<evidence type="ECO:0000256" key="1">
    <source>
        <dbReference type="ARBA" id="ARBA00004651"/>
    </source>
</evidence>
<dbReference type="AlphaFoldDB" id="A0A5N4C539"/>
<comment type="similarity">
    <text evidence="2">Belongs to the G-protein coupled receptor 3 family.</text>
</comment>
<dbReference type="InterPro" id="IPR054714">
    <property type="entry name" value="GPR158_179_extracellular"/>
</dbReference>
<organism evidence="10 11">
    <name type="scientific">Camelus dromedarius</name>
    <name type="common">Dromedary</name>
    <name type="synonym">Arabian camel</name>
    <dbReference type="NCBI Taxonomy" id="9838"/>
    <lineage>
        <taxon>Eukaryota</taxon>
        <taxon>Metazoa</taxon>
        <taxon>Chordata</taxon>
        <taxon>Craniata</taxon>
        <taxon>Vertebrata</taxon>
        <taxon>Euteleostomi</taxon>
        <taxon>Mammalia</taxon>
        <taxon>Eutheria</taxon>
        <taxon>Laurasiatheria</taxon>
        <taxon>Artiodactyla</taxon>
        <taxon>Tylopoda</taxon>
        <taxon>Camelidae</taxon>
        <taxon>Camelus</taxon>
    </lineage>
</organism>
<evidence type="ECO:0000256" key="7">
    <source>
        <dbReference type="ARBA" id="ARBA00023180"/>
    </source>
</evidence>
<dbReference type="Pfam" id="PF22572">
    <property type="entry name" value="GPR158_179_EC"/>
    <property type="match status" value="1"/>
</dbReference>
<evidence type="ECO:0000256" key="5">
    <source>
        <dbReference type="ARBA" id="ARBA00023040"/>
    </source>
</evidence>
<evidence type="ECO:0000256" key="2">
    <source>
        <dbReference type="ARBA" id="ARBA00007242"/>
    </source>
</evidence>
<keyword evidence="6 10" id="KW-0675">Receptor</keyword>
<evidence type="ECO:0000256" key="6">
    <source>
        <dbReference type="ARBA" id="ARBA00023170"/>
    </source>
</evidence>
<evidence type="ECO:0000259" key="9">
    <source>
        <dbReference type="Pfam" id="PF22572"/>
    </source>
</evidence>
<dbReference type="GO" id="GO:0005886">
    <property type="term" value="C:plasma membrane"/>
    <property type="evidence" value="ECO:0007669"/>
    <property type="project" value="UniProtKB-SubCell"/>
</dbReference>
<keyword evidence="4" id="KW-0732">Signal</keyword>
<evidence type="ECO:0000313" key="11">
    <source>
        <dbReference type="Proteomes" id="UP000299084"/>
    </source>
</evidence>
<evidence type="ECO:0000256" key="3">
    <source>
        <dbReference type="ARBA" id="ARBA00022475"/>
    </source>
</evidence>
<dbReference type="PANTHER" id="PTHR32546">
    <property type="entry name" value="G-PROTEIN COUPLED RECEPTOR 158-RELATED"/>
    <property type="match status" value="1"/>
</dbReference>
<keyword evidence="8" id="KW-0807">Transducer</keyword>
<gene>
    <name evidence="10" type="ORF">Cadr_000026860</name>
</gene>